<feature type="domain" description="Protein kinase" evidence="2">
    <location>
        <begin position="64"/>
        <end position="187"/>
    </location>
</feature>
<evidence type="ECO:0000259" key="2">
    <source>
        <dbReference type="PROSITE" id="PS50011"/>
    </source>
</evidence>
<reference evidence="3 4" key="1">
    <citation type="submission" date="2017-09" db="EMBL/GenBank/DDBJ databases">
        <authorList>
            <consortium name="International Durum Wheat Genome Sequencing Consortium (IDWGSC)"/>
            <person name="Milanesi L."/>
        </authorList>
    </citation>
    <scope>NUCLEOTIDE SEQUENCE [LARGE SCALE GENOMIC DNA]</scope>
    <source>
        <strain evidence="4">cv. Svevo</strain>
    </source>
</reference>
<dbReference type="GO" id="GO:0004672">
    <property type="term" value="F:protein kinase activity"/>
    <property type="evidence" value="ECO:0007669"/>
    <property type="project" value="InterPro"/>
</dbReference>
<feature type="binding site" evidence="1">
    <location>
        <position position="92"/>
    </location>
    <ligand>
        <name>ATP</name>
        <dbReference type="ChEBI" id="CHEBI:30616"/>
    </ligand>
</feature>
<name>A0A9R1RVR2_TRITD</name>
<dbReference type="InterPro" id="IPR001245">
    <property type="entry name" value="Ser-Thr/Tyr_kinase_cat_dom"/>
</dbReference>
<dbReference type="PANTHER" id="PTHR45707">
    <property type="entry name" value="C2 CALCIUM/LIPID-BINDING PLANT PHOSPHORIBOSYLTRANSFERASE FAMILY PROTEIN"/>
    <property type="match status" value="1"/>
</dbReference>
<dbReference type="GO" id="GO:0005524">
    <property type="term" value="F:ATP binding"/>
    <property type="evidence" value="ECO:0007669"/>
    <property type="project" value="UniProtKB-UniRule"/>
</dbReference>
<dbReference type="PROSITE" id="PS50011">
    <property type="entry name" value="PROTEIN_KINASE_DOM"/>
    <property type="match status" value="1"/>
</dbReference>
<dbReference type="Gramene" id="TRITD3Bv1G002700.1">
    <property type="protein sequence ID" value="TRITD3Bv1G002700.1"/>
    <property type="gene ID" value="TRITD3Bv1G002700"/>
</dbReference>
<evidence type="ECO:0000313" key="3">
    <source>
        <dbReference type="EMBL" id="VAH70753.1"/>
    </source>
</evidence>
<dbReference type="SUPFAM" id="SSF56112">
    <property type="entry name" value="Protein kinase-like (PK-like)"/>
    <property type="match status" value="1"/>
</dbReference>
<dbReference type="PANTHER" id="PTHR45707:SF43">
    <property type="entry name" value="PROTEIN KINASE DOMAIN-CONTAINING PROTEIN"/>
    <property type="match status" value="1"/>
</dbReference>
<dbReference type="PROSITE" id="PS00107">
    <property type="entry name" value="PROTEIN_KINASE_ATP"/>
    <property type="match status" value="1"/>
</dbReference>
<dbReference type="EMBL" id="LT934116">
    <property type="protein sequence ID" value="VAH70753.1"/>
    <property type="molecule type" value="Genomic_DNA"/>
</dbReference>
<dbReference type="Proteomes" id="UP000324705">
    <property type="component" value="Chromosome 3B"/>
</dbReference>
<protein>
    <recommendedName>
        <fullName evidence="2">Protein kinase domain-containing protein</fullName>
    </recommendedName>
</protein>
<keyword evidence="1" id="KW-0067">ATP-binding</keyword>
<keyword evidence="1" id="KW-0547">Nucleotide-binding</keyword>
<dbReference type="Pfam" id="PF07714">
    <property type="entry name" value="PK_Tyr_Ser-Thr"/>
    <property type="match status" value="1"/>
</dbReference>
<dbReference type="InterPro" id="IPR011009">
    <property type="entry name" value="Kinase-like_dom_sf"/>
</dbReference>
<dbReference type="Gene3D" id="1.10.510.10">
    <property type="entry name" value="Transferase(Phosphotransferase) domain 1"/>
    <property type="match status" value="1"/>
</dbReference>
<sequence length="187" mass="21290">MFLVFCQPYEDEESSQPPESISTLLSSRGMTDQVTQLKALKGILIDATAEPIMLSYPFLSSITGNFSREIGRGGFGIVYQGDLGTRKVAVKKLSIIPERFSDTLFVEEIKCLIKAKHNNVVRFLGYCADTQGELILFNGMHVLSELPQRLLCFEYFPNGNLGKYLEDKSHKDEWKIRHQMIREFVMV</sequence>
<gene>
    <name evidence="3" type="ORF">TRITD_3Bv1G002700</name>
</gene>
<evidence type="ECO:0000313" key="4">
    <source>
        <dbReference type="Proteomes" id="UP000324705"/>
    </source>
</evidence>
<evidence type="ECO:0000256" key="1">
    <source>
        <dbReference type="PROSITE-ProRule" id="PRU10141"/>
    </source>
</evidence>
<keyword evidence="4" id="KW-1185">Reference proteome</keyword>
<accession>A0A9R1RVR2</accession>
<dbReference type="InterPro" id="IPR000719">
    <property type="entry name" value="Prot_kinase_dom"/>
</dbReference>
<organism evidence="3 4">
    <name type="scientific">Triticum turgidum subsp. durum</name>
    <name type="common">Durum wheat</name>
    <name type="synonym">Triticum durum</name>
    <dbReference type="NCBI Taxonomy" id="4567"/>
    <lineage>
        <taxon>Eukaryota</taxon>
        <taxon>Viridiplantae</taxon>
        <taxon>Streptophyta</taxon>
        <taxon>Embryophyta</taxon>
        <taxon>Tracheophyta</taxon>
        <taxon>Spermatophyta</taxon>
        <taxon>Magnoliopsida</taxon>
        <taxon>Liliopsida</taxon>
        <taxon>Poales</taxon>
        <taxon>Poaceae</taxon>
        <taxon>BOP clade</taxon>
        <taxon>Pooideae</taxon>
        <taxon>Triticodae</taxon>
        <taxon>Triticeae</taxon>
        <taxon>Triticinae</taxon>
        <taxon>Triticum</taxon>
    </lineage>
</organism>
<dbReference type="AlphaFoldDB" id="A0A9R1RVR2"/>
<dbReference type="InterPro" id="IPR017441">
    <property type="entry name" value="Protein_kinase_ATP_BS"/>
</dbReference>
<dbReference type="OMA" id="MIREFVM"/>
<proteinExistence type="predicted"/>